<dbReference type="Pfam" id="PF00196">
    <property type="entry name" value="GerE"/>
    <property type="match status" value="1"/>
</dbReference>
<dbReference type="Pfam" id="PF00072">
    <property type="entry name" value="Response_reg"/>
    <property type="match status" value="1"/>
</dbReference>
<name>A0ABS5IW72_9BACT</name>
<evidence type="ECO:0000256" key="3">
    <source>
        <dbReference type="PROSITE-ProRule" id="PRU00169"/>
    </source>
</evidence>
<comment type="caution">
    <text evidence="6">The sequence shown here is derived from an EMBL/GenBank/DDBJ whole genome shotgun (WGS) entry which is preliminary data.</text>
</comment>
<evidence type="ECO:0000256" key="2">
    <source>
        <dbReference type="ARBA" id="ARBA00023125"/>
    </source>
</evidence>
<dbReference type="SMART" id="SM00448">
    <property type="entry name" value="REC"/>
    <property type="match status" value="1"/>
</dbReference>
<dbReference type="SUPFAM" id="SSF46894">
    <property type="entry name" value="C-terminal effector domain of the bipartite response regulators"/>
    <property type="match status" value="1"/>
</dbReference>
<proteinExistence type="predicted"/>
<evidence type="ECO:0000313" key="7">
    <source>
        <dbReference type="Proteomes" id="UP000676386"/>
    </source>
</evidence>
<feature type="domain" description="Response regulatory" evidence="5">
    <location>
        <begin position="3"/>
        <end position="120"/>
    </location>
</feature>
<dbReference type="CDD" id="cd17535">
    <property type="entry name" value="REC_NarL-like"/>
    <property type="match status" value="1"/>
</dbReference>
<dbReference type="EMBL" id="JAGTXB010000002">
    <property type="protein sequence ID" value="MBS0027021.1"/>
    <property type="molecule type" value="Genomic_DNA"/>
</dbReference>
<dbReference type="InterPro" id="IPR016032">
    <property type="entry name" value="Sig_transdc_resp-reg_C-effctor"/>
</dbReference>
<accession>A0ABS5IW72</accession>
<organism evidence="6 7">
    <name type="scientific">Chitinophaga hostae</name>
    <dbReference type="NCBI Taxonomy" id="2831022"/>
    <lineage>
        <taxon>Bacteria</taxon>
        <taxon>Pseudomonadati</taxon>
        <taxon>Bacteroidota</taxon>
        <taxon>Chitinophagia</taxon>
        <taxon>Chitinophagales</taxon>
        <taxon>Chitinophagaceae</taxon>
        <taxon>Chitinophaga</taxon>
    </lineage>
</organism>
<gene>
    <name evidence="6" type="ORF">KE626_06850</name>
</gene>
<evidence type="ECO:0000259" key="5">
    <source>
        <dbReference type="PROSITE" id="PS50110"/>
    </source>
</evidence>
<dbReference type="Proteomes" id="UP000676386">
    <property type="component" value="Unassembled WGS sequence"/>
</dbReference>
<dbReference type="InterPro" id="IPR039420">
    <property type="entry name" value="WalR-like"/>
</dbReference>
<dbReference type="CDD" id="cd06170">
    <property type="entry name" value="LuxR_C_like"/>
    <property type="match status" value="1"/>
</dbReference>
<reference evidence="6 7" key="1">
    <citation type="submission" date="2021-04" db="EMBL/GenBank/DDBJ databases">
        <title>Chitinophaga sp. nov., isolated from the rhizosphere soil.</title>
        <authorList>
            <person name="He S."/>
        </authorList>
    </citation>
    <scope>NUCLEOTIDE SEQUENCE [LARGE SCALE GENOMIC DNA]</scope>
    <source>
        <strain evidence="6 7">2R12</strain>
    </source>
</reference>
<evidence type="ECO:0000313" key="6">
    <source>
        <dbReference type="EMBL" id="MBS0027021.1"/>
    </source>
</evidence>
<evidence type="ECO:0000256" key="1">
    <source>
        <dbReference type="ARBA" id="ARBA00022553"/>
    </source>
</evidence>
<dbReference type="InterPro" id="IPR000792">
    <property type="entry name" value="Tscrpt_reg_LuxR_C"/>
</dbReference>
<dbReference type="SMART" id="SM00421">
    <property type="entry name" value="HTH_LUXR"/>
    <property type="match status" value="1"/>
</dbReference>
<sequence length="239" mass="27304">MINIGIIEDNHFLLNNYREFLEDFQECKVVFACKSIEEFIALPVTYPDVMVVLLDITLPGMSGIDGIAEVKQRYPETKVIVLSGHDGKQYIIESIKKGASGYIIKTSRLSDIYQSVMDTVQNGATLSPKAAHLLISHLNKNPLEGIRDKLTRREYELVELLKEGYSYKEMAAQLFVTVFTVNQHLKKVYQKLNVSTKSELISKIWSNNLFSLFFFASLSENFSDFYFVDMLTDFLADLL</sequence>
<evidence type="ECO:0000259" key="4">
    <source>
        <dbReference type="PROSITE" id="PS50043"/>
    </source>
</evidence>
<keyword evidence="7" id="KW-1185">Reference proteome</keyword>
<dbReference type="SUPFAM" id="SSF52172">
    <property type="entry name" value="CheY-like"/>
    <property type="match status" value="1"/>
</dbReference>
<keyword evidence="1 3" id="KW-0597">Phosphoprotein</keyword>
<dbReference type="InterPro" id="IPR011006">
    <property type="entry name" value="CheY-like_superfamily"/>
</dbReference>
<dbReference type="RefSeq" id="WP_211972111.1">
    <property type="nucleotide sequence ID" value="NZ_CBFHAM010000038.1"/>
</dbReference>
<dbReference type="InterPro" id="IPR001789">
    <property type="entry name" value="Sig_transdc_resp-reg_receiver"/>
</dbReference>
<dbReference type="PRINTS" id="PR00038">
    <property type="entry name" value="HTHLUXR"/>
</dbReference>
<protein>
    <submittedName>
        <fullName evidence="6">Response regulator transcription factor</fullName>
    </submittedName>
</protein>
<dbReference type="PROSITE" id="PS50110">
    <property type="entry name" value="RESPONSE_REGULATORY"/>
    <property type="match status" value="1"/>
</dbReference>
<dbReference type="InterPro" id="IPR058245">
    <property type="entry name" value="NreC/VraR/RcsB-like_REC"/>
</dbReference>
<feature type="modified residue" description="4-aspartylphosphate" evidence="3">
    <location>
        <position position="55"/>
    </location>
</feature>
<dbReference type="PANTHER" id="PTHR43214:SF43">
    <property type="entry name" value="TWO-COMPONENT RESPONSE REGULATOR"/>
    <property type="match status" value="1"/>
</dbReference>
<keyword evidence="2" id="KW-0238">DNA-binding</keyword>
<dbReference type="PANTHER" id="PTHR43214">
    <property type="entry name" value="TWO-COMPONENT RESPONSE REGULATOR"/>
    <property type="match status" value="1"/>
</dbReference>
<feature type="domain" description="HTH luxR-type" evidence="4">
    <location>
        <begin position="144"/>
        <end position="208"/>
    </location>
</feature>
<dbReference type="Gene3D" id="3.40.50.2300">
    <property type="match status" value="1"/>
</dbReference>
<dbReference type="PROSITE" id="PS50043">
    <property type="entry name" value="HTH_LUXR_2"/>
    <property type="match status" value="1"/>
</dbReference>